<proteinExistence type="predicted"/>
<dbReference type="Gene3D" id="3.30.710.10">
    <property type="entry name" value="Potassium Channel Kv1.1, Chain A"/>
    <property type="match status" value="1"/>
</dbReference>
<evidence type="ECO:0000313" key="2">
    <source>
        <dbReference type="EMBL" id="GES96352.1"/>
    </source>
</evidence>
<dbReference type="PROSITE" id="PS51886">
    <property type="entry name" value="TLDC"/>
    <property type="match status" value="1"/>
</dbReference>
<reference evidence="2" key="1">
    <citation type="submission" date="2019-10" db="EMBL/GenBank/DDBJ databases">
        <title>Conservation and host-specific expression of non-tandemly repeated heterogenous ribosome RNA gene in arbuscular mycorrhizal fungi.</title>
        <authorList>
            <person name="Maeda T."/>
            <person name="Kobayashi Y."/>
            <person name="Nakagawa T."/>
            <person name="Ezawa T."/>
            <person name="Yamaguchi K."/>
            <person name="Bino T."/>
            <person name="Nishimoto Y."/>
            <person name="Shigenobu S."/>
            <person name="Kawaguchi M."/>
        </authorList>
    </citation>
    <scope>NUCLEOTIDE SEQUENCE</scope>
    <source>
        <strain evidence="2">HR1</strain>
    </source>
</reference>
<dbReference type="Pfam" id="PF07534">
    <property type="entry name" value="TLD"/>
    <property type="match status" value="1"/>
</dbReference>
<dbReference type="EMBL" id="BLAL01000250">
    <property type="protein sequence ID" value="GES96352.1"/>
    <property type="molecule type" value="Genomic_DNA"/>
</dbReference>
<dbReference type="Proteomes" id="UP000615446">
    <property type="component" value="Unassembled WGS sequence"/>
</dbReference>
<accession>A0A8H3QYN9</accession>
<dbReference type="InterPro" id="IPR006571">
    <property type="entry name" value="TLDc_dom"/>
</dbReference>
<name>A0A8H3QYN9_9GLOM</name>
<evidence type="ECO:0000259" key="1">
    <source>
        <dbReference type="PROSITE" id="PS51886"/>
    </source>
</evidence>
<gene>
    <name evidence="2" type="ORF">RCL2_002298400</name>
</gene>
<evidence type="ECO:0000313" key="3">
    <source>
        <dbReference type="Proteomes" id="UP000615446"/>
    </source>
</evidence>
<organism evidence="2 3">
    <name type="scientific">Rhizophagus clarus</name>
    <dbReference type="NCBI Taxonomy" id="94130"/>
    <lineage>
        <taxon>Eukaryota</taxon>
        <taxon>Fungi</taxon>
        <taxon>Fungi incertae sedis</taxon>
        <taxon>Mucoromycota</taxon>
        <taxon>Glomeromycotina</taxon>
        <taxon>Glomeromycetes</taxon>
        <taxon>Glomerales</taxon>
        <taxon>Glomeraceae</taxon>
        <taxon>Rhizophagus</taxon>
    </lineage>
</organism>
<protein>
    <submittedName>
        <fullName evidence="2">Carbohydrate-binding module family 13 protein</fullName>
    </submittedName>
</protein>
<comment type="caution">
    <text evidence="2">The sequence shown here is derived from an EMBL/GenBank/DDBJ whole genome shotgun (WGS) entry which is preliminary data.</text>
</comment>
<dbReference type="InterPro" id="IPR011333">
    <property type="entry name" value="SKP1/BTB/POZ_sf"/>
</dbReference>
<dbReference type="AlphaFoldDB" id="A0A8H3QYN9"/>
<feature type="domain" description="TLDc" evidence="1">
    <location>
        <begin position="202"/>
        <end position="370"/>
    </location>
</feature>
<sequence>MEFLPKLSQNLLEILDDEEYYDITIEVGDDPNVILRYIYGGKLSVEEYDTSDLLKILVTANELNLQELSNYLQSFLVKNNASWIEQNFNLVYQTTFENNSFLELQKYCNNIISKKPDKLFKSLNFSSIPEKVLIQIIQNDDLQMREIQEFSDNVLPYKKILPKELYTDLLKTFLNLHPYSRPSGKSKPRNYIVDPEIIIDSKIITNQQAVLISKWIDKLDITNELTSYYEFKLIFRGSLNEFSIREFHEMCDHKPHTVIIAKVENSNEILGGYNPVEWKSAKSYGSTKDSFIFSFENSSTEDYILSRVKSEISATWNDCNCGPYFGGGDFVLYNFYDNYNSYCRKKHYEKPIRKSRDIFTVKEYEVFQITKVKV</sequence>